<dbReference type="Proteomes" id="UP000636709">
    <property type="component" value="Unassembled WGS sequence"/>
</dbReference>
<keyword evidence="5" id="KW-0378">Hydrolase</keyword>
<comment type="similarity">
    <text evidence="2">Belongs to the 'GDSL' lipolytic enzyme family.</text>
</comment>
<comment type="caution">
    <text evidence="8">The sequence shown here is derived from an EMBL/GenBank/DDBJ whole genome shotgun (WGS) entry which is preliminary data.</text>
</comment>
<evidence type="ECO:0008006" key="10">
    <source>
        <dbReference type="Google" id="ProtNLM"/>
    </source>
</evidence>
<dbReference type="CDD" id="cd01837">
    <property type="entry name" value="SGNH_plant_lipase_like"/>
    <property type="match status" value="1"/>
</dbReference>
<evidence type="ECO:0000256" key="5">
    <source>
        <dbReference type="ARBA" id="ARBA00022801"/>
    </source>
</evidence>
<dbReference type="Gene3D" id="3.40.50.1110">
    <property type="entry name" value="SGNH hydrolase"/>
    <property type="match status" value="1"/>
</dbReference>
<protein>
    <recommendedName>
        <fullName evidence="10">GDSL esterase/lipase</fullName>
    </recommendedName>
</protein>
<dbReference type="OrthoDB" id="1600564at2759"/>
<dbReference type="InterPro" id="IPR051238">
    <property type="entry name" value="GDSL_esterase/lipase"/>
</dbReference>
<evidence type="ECO:0000313" key="9">
    <source>
        <dbReference type="Proteomes" id="UP000636709"/>
    </source>
</evidence>
<keyword evidence="6" id="KW-0442">Lipid degradation</keyword>
<organism evidence="8 9">
    <name type="scientific">Digitaria exilis</name>
    <dbReference type="NCBI Taxonomy" id="1010633"/>
    <lineage>
        <taxon>Eukaryota</taxon>
        <taxon>Viridiplantae</taxon>
        <taxon>Streptophyta</taxon>
        <taxon>Embryophyta</taxon>
        <taxon>Tracheophyta</taxon>
        <taxon>Spermatophyta</taxon>
        <taxon>Magnoliopsida</taxon>
        <taxon>Liliopsida</taxon>
        <taxon>Poales</taxon>
        <taxon>Poaceae</taxon>
        <taxon>PACMAD clade</taxon>
        <taxon>Panicoideae</taxon>
        <taxon>Panicodae</taxon>
        <taxon>Paniceae</taxon>
        <taxon>Anthephorinae</taxon>
        <taxon>Digitaria</taxon>
    </lineage>
</organism>
<proteinExistence type="inferred from homology"/>
<keyword evidence="4" id="KW-0732">Signal</keyword>
<evidence type="ECO:0000256" key="7">
    <source>
        <dbReference type="ARBA" id="ARBA00023098"/>
    </source>
</evidence>
<reference evidence="8" key="1">
    <citation type="submission" date="2020-07" db="EMBL/GenBank/DDBJ databases">
        <title>Genome sequence and genetic diversity analysis of an under-domesticated orphan crop, white fonio (Digitaria exilis).</title>
        <authorList>
            <person name="Bennetzen J.L."/>
            <person name="Chen S."/>
            <person name="Ma X."/>
            <person name="Wang X."/>
            <person name="Yssel A.E.J."/>
            <person name="Chaluvadi S.R."/>
            <person name="Johnson M."/>
            <person name="Gangashetty P."/>
            <person name="Hamidou F."/>
            <person name="Sanogo M.D."/>
            <person name="Zwaenepoel A."/>
            <person name="Wallace J."/>
            <person name="Van De Peer Y."/>
            <person name="Van Deynze A."/>
        </authorList>
    </citation>
    <scope>NUCLEOTIDE SEQUENCE</scope>
    <source>
        <tissue evidence="8">Leaves</tissue>
    </source>
</reference>
<dbReference type="GO" id="GO:0016788">
    <property type="term" value="F:hydrolase activity, acting on ester bonds"/>
    <property type="evidence" value="ECO:0007669"/>
    <property type="project" value="InterPro"/>
</dbReference>
<accession>A0A835C2A3</accession>
<keyword evidence="9" id="KW-1185">Reference proteome</keyword>
<evidence type="ECO:0000313" key="8">
    <source>
        <dbReference type="EMBL" id="KAF8719726.1"/>
    </source>
</evidence>
<dbReference type="PANTHER" id="PTHR45650:SF22">
    <property type="entry name" value="OS05G0419800 PROTEIN"/>
    <property type="match status" value="1"/>
</dbReference>
<dbReference type="Pfam" id="PF00657">
    <property type="entry name" value="Lipase_GDSL"/>
    <property type="match status" value="1"/>
</dbReference>
<evidence type="ECO:0000256" key="4">
    <source>
        <dbReference type="ARBA" id="ARBA00022729"/>
    </source>
</evidence>
<dbReference type="InterPro" id="IPR035669">
    <property type="entry name" value="SGNH_plant_lipase-like"/>
</dbReference>
<sequence>MAEGGRCRIYSFPIFPPTNPKTLSFLSPLYTHGPHCSLHAQLTTTTAPEAKLARAPAPTPPPSSTMAASAAALLLLVALGGAAAQVFPPWNGTFPGFGGGNSGGAGAPAATGVPAMFVFGDSLTDNGNNNDLQSLAKANYPPYGIDFAGGPTGRFSNGYTMVDEIGKRLPSPLEFCSHGPQLLGLPLLPSHPDASSADAALHGVNFASAAAGILDNTGQNFVGRIPFNQQIKNFEQTLGQLRTKLGGAGMARSIFYVGMGSNDYLNNYLMPNYNTRNEYNGDQYSTLLVQQYAKQLNTLYGLGARRFVIAGVGSMACIPNMRARSPRNVCSPDVDDLIIPFNNKVKAMVNNLNANRHDAKFIYVDNYAMISEILRFSVIDRGCCGIGRNRGMITCLPFLRPCLNRNTYIFWDAFHPTERVNVLLGRAAFNGGTDVVYPMNIQQLAAWQP</sequence>
<dbReference type="PANTHER" id="PTHR45650">
    <property type="entry name" value="GDSL-LIKE LIPASE/ACYLHYDROLASE-RELATED"/>
    <property type="match status" value="1"/>
</dbReference>
<keyword evidence="7" id="KW-0443">Lipid metabolism</keyword>
<keyword evidence="3" id="KW-0964">Secreted</keyword>
<evidence type="ECO:0000256" key="1">
    <source>
        <dbReference type="ARBA" id="ARBA00004613"/>
    </source>
</evidence>
<gene>
    <name evidence="8" type="ORF">HU200_024479</name>
</gene>
<evidence type="ECO:0000256" key="6">
    <source>
        <dbReference type="ARBA" id="ARBA00022963"/>
    </source>
</evidence>
<dbReference type="InterPro" id="IPR001087">
    <property type="entry name" value="GDSL"/>
</dbReference>
<dbReference type="GO" id="GO:0016042">
    <property type="term" value="P:lipid catabolic process"/>
    <property type="evidence" value="ECO:0007669"/>
    <property type="project" value="UniProtKB-KW"/>
</dbReference>
<dbReference type="InterPro" id="IPR036514">
    <property type="entry name" value="SGNH_hydro_sf"/>
</dbReference>
<dbReference type="EMBL" id="JACEFO010001700">
    <property type="protein sequence ID" value="KAF8719726.1"/>
    <property type="molecule type" value="Genomic_DNA"/>
</dbReference>
<evidence type="ECO:0000256" key="2">
    <source>
        <dbReference type="ARBA" id="ARBA00008668"/>
    </source>
</evidence>
<comment type="subcellular location">
    <subcellularLocation>
        <location evidence="1">Secreted</location>
    </subcellularLocation>
</comment>
<dbReference type="AlphaFoldDB" id="A0A835C2A3"/>
<evidence type="ECO:0000256" key="3">
    <source>
        <dbReference type="ARBA" id="ARBA00022525"/>
    </source>
</evidence>
<dbReference type="GO" id="GO:0005576">
    <property type="term" value="C:extracellular region"/>
    <property type="evidence" value="ECO:0007669"/>
    <property type="project" value="UniProtKB-SubCell"/>
</dbReference>
<name>A0A835C2A3_9POAL</name>